<comment type="subcellular location">
    <subcellularLocation>
        <location evidence="1">Periplasm</location>
    </subcellularLocation>
</comment>
<dbReference type="InterPro" id="IPR006059">
    <property type="entry name" value="SBP"/>
</dbReference>
<evidence type="ECO:0000256" key="2">
    <source>
        <dbReference type="ARBA" id="ARBA00008520"/>
    </source>
</evidence>
<evidence type="ECO:0000256" key="4">
    <source>
        <dbReference type="ARBA" id="ARBA00022729"/>
    </source>
</evidence>
<keyword evidence="9" id="KW-1185">Reference proteome</keyword>
<dbReference type="eggNOG" id="COG1653">
    <property type="taxonomic scope" value="Bacteria"/>
</dbReference>
<reference evidence="8 9" key="1">
    <citation type="submission" date="2013-09" db="EMBL/GenBank/DDBJ databases">
        <title>Whole genome shotgun sequence of Vibrio ezurae NBRC 102218.</title>
        <authorList>
            <person name="Yoshida I."/>
            <person name="Hosoyama A."/>
            <person name="Numata M."/>
            <person name="Hashimoto M."/>
            <person name="Hosoyama Y."/>
            <person name="Tsuchikane K."/>
            <person name="Noguchi M."/>
            <person name="Hirakata S."/>
            <person name="Ichikawa N."/>
            <person name="Ohji S."/>
            <person name="Yamazoe A."/>
            <person name="Fujita N."/>
        </authorList>
    </citation>
    <scope>NUCLEOTIDE SEQUENCE [LARGE SCALE GENOMIC DNA]</scope>
    <source>
        <strain evidence="8 9">NBRC 102218</strain>
    </source>
</reference>
<dbReference type="EMBL" id="BATM01000009">
    <property type="protein sequence ID" value="GAD79252.1"/>
    <property type="molecule type" value="Genomic_DNA"/>
</dbReference>
<dbReference type="STRING" id="1219080.VEZ01S_09_00200"/>
<protein>
    <recommendedName>
        <fullName evidence="6">Probable sugar-binding periplasmic protein</fullName>
    </recommendedName>
</protein>
<dbReference type="OrthoDB" id="5580590at2"/>
<evidence type="ECO:0000256" key="7">
    <source>
        <dbReference type="SAM" id="SignalP"/>
    </source>
</evidence>
<dbReference type="InterPro" id="IPR050490">
    <property type="entry name" value="Bact_solute-bd_prot1"/>
</dbReference>
<dbReference type="Proteomes" id="UP000016562">
    <property type="component" value="Unassembled WGS sequence"/>
</dbReference>
<dbReference type="RefSeq" id="WP_021712963.1">
    <property type="nucleotide sequence ID" value="NZ_BATM01000009.1"/>
</dbReference>
<dbReference type="SUPFAM" id="SSF53850">
    <property type="entry name" value="Periplasmic binding protein-like II"/>
    <property type="match status" value="1"/>
</dbReference>
<evidence type="ECO:0000256" key="1">
    <source>
        <dbReference type="ARBA" id="ARBA00004418"/>
    </source>
</evidence>
<comment type="function">
    <text evidence="5">Part of a binding-protein-dependent transport system for a sugar.</text>
</comment>
<evidence type="ECO:0000256" key="5">
    <source>
        <dbReference type="ARBA" id="ARBA00049629"/>
    </source>
</evidence>
<organism evidence="8 9">
    <name type="scientific">Vibrio ezurae NBRC 102218</name>
    <dbReference type="NCBI Taxonomy" id="1219080"/>
    <lineage>
        <taxon>Bacteria</taxon>
        <taxon>Pseudomonadati</taxon>
        <taxon>Pseudomonadota</taxon>
        <taxon>Gammaproteobacteria</taxon>
        <taxon>Vibrionales</taxon>
        <taxon>Vibrionaceae</taxon>
        <taxon>Vibrio</taxon>
    </lineage>
</organism>
<dbReference type="AlphaFoldDB" id="U3B1C0"/>
<comment type="similarity">
    <text evidence="2">Belongs to the bacterial solute-binding protein 1 family.</text>
</comment>
<dbReference type="PANTHER" id="PTHR43649">
    <property type="entry name" value="ARABINOSE-BINDING PROTEIN-RELATED"/>
    <property type="match status" value="1"/>
</dbReference>
<name>U3B1C0_9VIBR</name>
<accession>U3B1C0</accession>
<evidence type="ECO:0000313" key="8">
    <source>
        <dbReference type="EMBL" id="GAD79252.1"/>
    </source>
</evidence>
<keyword evidence="4 7" id="KW-0732">Signal</keyword>
<evidence type="ECO:0000256" key="6">
    <source>
        <dbReference type="ARBA" id="ARBA00049753"/>
    </source>
</evidence>
<keyword evidence="3" id="KW-0813">Transport</keyword>
<feature type="chain" id="PRO_5004638361" description="Probable sugar-binding periplasmic protein" evidence="7">
    <location>
        <begin position="18"/>
        <end position="411"/>
    </location>
</feature>
<dbReference type="PANTHER" id="PTHR43649:SF28">
    <property type="entry name" value="BINDING PROTEIN COMPONENT OF ABC SUGAR TRANSPORTER-RELATED"/>
    <property type="match status" value="1"/>
</dbReference>
<proteinExistence type="inferred from homology"/>
<evidence type="ECO:0000313" key="9">
    <source>
        <dbReference type="Proteomes" id="UP000016562"/>
    </source>
</evidence>
<evidence type="ECO:0000256" key="3">
    <source>
        <dbReference type="ARBA" id="ARBA00022448"/>
    </source>
</evidence>
<gene>
    <name evidence="8" type="ORF">VEZ01S_09_00200</name>
</gene>
<dbReference type="GO" id="GO:0042597">
    <property type="term" value="C:periplasmic space"/>
    <property type="evidence" value="ECO:0007669"/>
    <property type="project" value="UniProtKB-SubCell"/>
</dbReference>
<dbReference type="Gene3D" id="3.40.190.10">
    <property type="entry name" value="Periplasmic binding protein-like II"/>
    <property type="match status" value="2"/>
</dbReference>
<sequence>MNKLVGLLLFLSSSAFSEEIEFLHWWTSKGELSALSVIEGRFYDSQYVIKSDPIVGGGGKVAKSTLQFRTIAGNPPNMALMEGPAISSWAALGFLLELDDISEINTWDKFLYDDIKSINKYNGKYVAIPLNIHRLNWMWINNEVLTKFDLDVPHNWDSLINILKTLKSSGVEPIALGNDQWQIVQLFENIAFGVGGPDYYMKAFVDLDENSLGSETTELVFKRFREISKINASLLPTMTWDEGVAALIRGDRAFQFTGDWALGEMLNNKGDIPEHILCVPFPSIKPGFIYNSDSLVFFKKFSEKEQFPESILENISSPLFIKEMNKRKGSIPAQHNISIDDFSECQKKSYLDYHQAKRDNAIVPSIVDSMAVDPVIQNAVANEVYRYFLDESIDTQKVIHRLLSIRVKRLN</sequence>
<dbReference type="Pfam" id="PF01547">
    <property type="entry name" value="SBP_bac_1"/>
    <property type="match status" value="1"/>
</dbReference>
<feature type="signal peptide" evidence="7">
    <location>
        <begin position="1"/>
        <end position="17"/>
    </location>
</feature>
<comment type="caution">
    <text evidence="8">The sequence shown here is derived from an EMBL/GenBank/DDBJ whole genome shotgun (WGS) entry which is preliminary data.</text>
</comment>